<proteinExistence type="predicted"/>
<dbReference type="EMBL" id="CP159510">
    <property type="protein sequence ID" value="XCJ17931.1"/>
    <property type="molecule type" value="Genomic_DNA"/>
</dbReference>
<evidence type="ECO:0000313" key="1">
    <source>
        <dbReference type="EMBL" id="XCJ17931.1"/>
    </source>
</evidence>
<dbReference type="AlphaFoldDB" id="A0AAU8IIZ3"/>
<accession>A0AAU8IIZ3</accession>
<sequence length="72" mass="8589">MIEKAFGNLKERLNLRRTSVSSEENLEGKLFVQFMALFYLSYIKKAMSNHYLFKQYIIQELLDGLDMIEQYS</sequence>
<evidence type="ECO:0008006" key="2">
    <source>
        <dbReference type="Google" id="ProtNLM"/>
    </source>
</evidence>
<name>A0AAU8IIZ3_9BACL</name>
<dbReference type="RefSeq" id="WP_353949016.1">
    <property type="nucleotide sequence ID" value="NZ_CP159510.1"/>
</dbReference>
<reference evidence="1" key="1">
    <citation type="submission" date="2024-06" db="EMBL/GenBank/DDBJ databases">
        <authorList>
            <person name="Fan A."/>
            <person name="Zhang F.Y."/>
            <person name="Zhang L."/>
        </authorList>
    </citation>
    <scope>NUCLEOTIDE SEQUENCE</scope>
    <source>
        <strain evidence="1">Y61</strain>
    </source>
</reference>
<gene>
    <name evidence="1" type="ORF">ABNN70_05540</name>
</gene>
<protein>
    <recommendedName>
        <fullName evidence="2">Transposase</fullName>
    </recommendedName>
</protein>
<organism evidence="1">
    <name type="scientific">Sporolactobacillus sp. Y61</name>
    <dbReference type="NCBI Taxonomy" id="3160863"/>
    <lineage>
        <taxon>Bacteria</taxon>
        <taxon>Bacillati</taxon>
        <taxon>Bacillota</taxon>
        <taxon>Bacilli</taxon>
        <taxon>Bacillales</taxon>
        <taxon>Sporolactobacillaceae</taxon>
        <taxon>Sporolactobacillus</taxon>
    </lineage>
</organism>